<keyword evidence="2" id="KW-0238">DNA-binding</keyword>
<dbReference type="AlphaFoldDB" id="A0A1Y1RU86"/>
<dbReference type="PANTHER" id="PTHR33154:SF18">
    <property type="entry name" value="ARSENICAL RESISTANCE OPERON REPRESSOR"/>
    <property type="match status" value="1"/>
</dbReference>
<dbReference type="Gene3D" id="1.10.10.10">
    <property type="entry name" value="Winged helix-like DNA-binding domain superfamily/Winged helix DNA-binding domain"/>
    <property type="match status" value="1"/>
</dbReference>
<dbReference type="PRINTS" id="PR00778">
    <property type="entry name" value="HTHARSR"/>
</dbReference>
<dbReference type="STRING" id="1963862.B4O97_18220"/>
<name>A0A1Y1RU86_9SPIO</name>
<dbReference type="Pfam" id="PF01022">
    <property type="entry name" value="HTH_5"/>
    <property type="match status" value="1"/>
</dbReference>
<dbReference type="InterPro" id="IPR001845">
    <property type="entry name" value="HTH_ArsR_DNA-bd_dom"/>
</dbReference>
<protein>
    <recommendedName>
        <fullName evidence="4">HTH arsR-type domain-containing protein</fullName>
    </recommendedName>
</protein>
<dbReference type="CDD" id="cd00090">
    <property type="entry name" value="HTH_ARSR"/>
    <property type="match status" value="1"/>
</dbReference>
<proteinExistence type="predicted"/>
<evidence type="ECO:0000256" key="3">
    <source>
        <dbReference type="ARBA" id="ARBA00023163"/>
    </source>
</evidence>
<reference evidence="5 6" key="1">
    <citation type="submission" date="2017-03" db="EMBL/GenBank/DDBJ databases">
        <title>Draft Genome sequence of Marispirochaeta sp. strain JC444.</title>
        <authorList>
            <person name="Shivani Y."/>
            <person name="Subhash Y."/>
            <person name="Sasikala C."/>
            <person name="Ramana C."/>
        </authorList>
    </citation>
    <scope>NUCLEOTIDE SEQUENCE [LARGE SCALE GENOMIC DNA]</scope>
    <source>
        <strain evidence="5 6">JC444</strain>
    </source>
</reference>
<dbReference type="Proteomes" id="UP000192343">
    <property type="component" value="Unassembled WGS sequence"/>
</dbReference>
<dbReference type="EMBL" id="MWQY01000032">
    <property type="protein sequence ID" value="ORC30301.1"/>
    <property type="molecule type" value="Genomic_DNA"/>
</dbReference>
<dbReference type="PANTHER" id="PTHR33154">
    <property type="entry name" value="TRANSCRIPTIONAL REGULATOR, ARSR FAMILY"/>
    <property type="match status" value="1"/>
</dbReference>
<evidence type="ECO:0000313" key="6">
    <source>
        <dbReference type="Proteomes" id="UP000192343"/>
    </source>
</evidence>
<organism evidence="5 6">
    <name type="scientific">Marispirochaeta aestuarii</name>
    <dbReference type="NCBI Taxonomy" id="1963862"/>
    <lineage>
        <taxon>Bacteria</taxon>
        <taxon>Pseudomonadati</taxon>
        <taxon>Spirochaetota</taxon>
        <taxon>Spirochaetia</taxon>
        <taxon>Spirochaetales</taxon>
        <taxon>Spirochaetaceae</taxon>
        <taxon>Marispirochaeta</taxon>
    </lineage>
</organism>
<dbReference type="NCBIfam" id="NF033788">
    <property type="entry name" value="HTH_metalloreg"/>
    <property type="match status" value="1"/>
</dbReference>
<evidence type="ECO:0000259" key="4">
    <source>
        <dbReference type="PROSITE" id="PS50987"/>
    </source>
</evidence>
<dbReference type="GO" id="GO:0003677">
    <property type="term" value="F:DNA binding"/>
    <property type="evidence" value="ECO:0007669"/>
    <property type="project" value="UniProtKB-KW"/>
</dbReference>
<dbReference type="RefSeq" id="WP_083052950.1">
    <property type="nucleotide sequence ID" value="NZ_CAXXQO010000003.1"/>
</dbReference>
<dbReference type="InterPro" id="IPR011991">
    <property type="entry name" value="ArsR-like_HTH"/>
</dbReference>
<evidence type="ECO:0000256" key="2">
    <source>
        <dbReference type="ARBA" id="ARBA00023125"/>
    </source>
</evidence>
<accession>A0A1Y1RU86</accession>
<keyword evidence="1" id="KW-0805">Transcription regulation</keyword>
<feature type="domain" description="HTH arsR-type" evidence="4">
    <location>
        <begin position="23"/>
        <end position="117"/>
    </location>
</feature>
<keyword evidence="3" id="KW-0804">Transcription</keyword>
<evidence type="ECO:0000256" key="1">
    <source>
        <dbReference type="ARBA" id="ARBA00023015"/>
    </source>
</evidence>
<comment type="caution">
    <text evidence="5">The sequence shown here is derived from an EMBL/GenBank/DDBJ whole genome shotgun (WGS) entry which is preliminary data.</text>
</comment>
<dbReference type="InterPro" id="IPR051081">
    <property type="entry name" value="HTH_MetalResp_TranReg"/>
</dbReference>
<dbReference type="PROSITE" id="PS50987">
    <property type="entry name" value="HTH_ARSR_2"/>
    <property type="match status" value="1"/>
</dbReference>
<dbReference type="GO" id="GO:0003700">
    <property type="term" value="F:DNA-binding transcription factor activity"/>
    <property type="evidence" value="ECO:0007669"/>
    <property type="project" value="InterPro"/>
</dbReference>
<gene>
    <name evidence="5" type="ORF">B4O97_18220</name>
</gene>
<dbReference type="OrthoDB" id="9798835at2"/>
<dbReference type="SUPFAM" id="SSF46785">
    <property type="entry name" value="Winged helix' DNA-binding domain"/>
    <property type="match status" value="1"/>
</dbReference>
<dbReference type="InterPro" id="IPR036390">
    <property type="entry name" value="WH_DNA-bd_sf"/>
</dbReference>
<dbReference type="SMART" id="SM00418">
    <property type="entry name" value="HTH_ARSR"/>
    <property type="match status" value="1"/>
</dbReference>
<keyword evidence="6" id="KW-1185">Reference proteome</keyword>
<sequence>MDTIDMTADAGLKSRIREIKNRFTQVRCNEVQQLLNTMANPVRFHILCALRVQPFTVTELVEISEANISNVSQQLKMMWMAGYLAKEKKGKQAYYRLASDRIDRIVGFLEDLFPENRQEECGCED</sequence>
<evidence type="ECO:0000313" key="5">
    <source>
        <dbReference type="EMBL" id="ORC30301.1"/>
    </source>
</evidence>
<dbReference type="InterPro" id="IPR036388">
    <property type="entry name" value="WH-like_DNA-bd_sf"/>
</dbReference>